<reference evidence="10 11" key="1">
    <citation type="journal article" date="2019" name="Sci. Rep.">
        <title>Comparative genomics of chytrid fungi reveal insights into the obligate biotrophic and pathogenic lifestyle of Synchytrium endobioticum.</title>
        <authorList>
            <person name="van de Vossenberg B.T.L.H."/>
            <person name="Warris S."/>
            <person name="Nguyen H.D.T."/>
            <person name="van Gent-Pelzer M.P.E."/>
            <person name="Joly D.L."/>
            <person name="van de Geest H.C."/>
            <person name="Bonants P.J.M."/>
            <person name="Smith D.S."/>
            <person name="Levesque C.A."/>
            <person name="van der Lee T.A.J."/>
        </authorList>
    </citation>
    <scope>NUCLEOTIDE SEQUENCE [LARGE SCALE GENOMIC DNA]</scope>
    <source>
        <strain evidence="10 11">CBS 675.73</strain>
    </source>
</reference>
<keyword evidence="3" id="KW-0548">Nucleotidyltransferase</keyword>
<dbReference type="EMBL" id="QEAP01001835">
    <property type="protein sequence ID" value="TPX40313.1"/>
    <property type="molecule type" value="Genomic_DNA"/>
</dbReference>
<dbReference type="GO" id="GO:0006508">
    <property type="term" value="P:proteolysis"/>
    <property type="evidence" value="ECO:0007669"/>
    <property type="project" value="UniProtKB-KW"/>
</dbReference>
<dbReference type="SUPFAM" id="SSF54160">
    <property type="entry name" value="Chromo domain-like"/>
    <property type="match status" value="1"/>
</dbReference>
<dbReference type="FunFam" id="3.10.10.10:FF:000007">
    <property type="entry name" value="Retrovirus-related Pol polyprotein from transposon 17.6-like Protein"/>
    <property type="match status" value="1"/>
</dbReference>
<feature type="domain" description="Reverse transcriptase" evidence="8">
    <location>
        <begin position="37"/>
        <end position="143"/>
    </location>
</feature>
<keyword evidence="1" id="KW-0645">Protease</keyword>
<dbReference type="CDD" id="cd00024">
    <property type="entry name" value="CD_CSD"/>
    <property type="match status" value="1"/>
</dbReference>
<sequence length="568" mass="66570">MNEEELKVLKEELTYLLKNSRIRESTSPYGAPVFFVKQKNKLRLVFDYRALNKLTIKNRAPLPNIVEMLDRLCRARVFSKLDLASGFHQLRILESDIHKTAFRTKYGHFEWTVMPFGLANAPAAFQGTISSIFQKWNDTAKHHFYQVKKALASPEMLAMFDPSKPLHLYTDWSERAIAVAYFSRKCKKEESKYHPYMGEILALVESLKHFRSYIYGCSQVLAFTDHQSLRHILTQPKLRPVHHRWLADLLSYDFKIQWTPGEWNTVADALSRRRFASDASVQVDLYQNATHVSLELPDSMLLNTTELRITDDLINDVKDMNTTDPEFLKITQYLVDPENPDTFENDHLSLQPPRWTEQKNKQFVNYQQDDWDIHLAKVEFGINDTINSATGHTPFYLEYGRHPRSLFNIDFSVYSPLSLRDLKATYQVVKDRIRDTQDRYSAVANRRRLKSPFQVGDLTFEQALSPYKITELIGKTPSCKLDIPSSWDVHPVFHPEKLKLYYFNDNKHPLDSQPMKLRVIDRILHTRTLDNKQQVLVSWKDHHPVFNCWLDATPELLQRFQTQDQDET</sequence>
<dbReference type="PANTHER" id="PTHR37984">
    <property type="entry name" value="PROTEIN CBG26694"/>
    <property type="match status" value="1"/>
</dbReference>
<evidence type="ECO:0000313" key="11">
    <source>
        <dbReference type="Proteomes" id="UP000320333"/>
    </source>
</evidence>
<evidence type="ECO:0000256" key="6">
    <source>
        <dbReference type="ARBA" id="ARBA00022801"/>
    </source>
</evidence>
<dbReference type="Gene3D" id="3.10.10.10">
    <property type="entry name" value="HIV Type 1 Reverse Transcriptase, subunit A, domain 1"/>
    <property type="match status" value="1"/>
</dbReference>
<keyword evidence="7" id="KW-0695">RNA-directed DNA polymerase</keyword>
<dbReference type="InterPro" id="IPR036397">
    <property type="entry name" value="RNaseH_sf"/>
</dbReference>
<feature type="domain" description="Reverse transcriptase RNase H-like" evidence="9">
    <location>
        <begin position="178"/>
        <end position="252"/>
    </location>
</feature>
<evidence type="ECO:0000256" key="2">
    <source>
        <dbReference type="ARBA" id="ARBA00022679"/>
    </source>
</evidence>
<dbReference type="InterPro" id="IPR041373">
    <property type="entry name" value="RT_RNaseH"/>
</dbReference>
<evidence type="ECO:0008006" key="12">
    <source>
        <dbReference type="Google" id="ProtNLM"/>
    </source>
</evidence>
<dbReference type="InterPro" id="IPR050951">
    <property type="entry name" value="Retrovirus_Pol_polyprotein"/>
</dbReference>
<protein>
    <recommendedName>
        <fullName evidence="12">Reverse transcriptase RNase H-like domain-containing protein</fullName>
    </recommendedName>
</protein>
<dbReference type="Proteomes" id="UP000320333">
    <property type="component" value="Unassembled WGS sequence"/>
</dbReference>
<organism evidence="10 11">
    <name type="scientific">Chytriomyces confervae</name>
    <dbReference type="NCBI Taxonomy" id="246404"/>
    <lineage>
        <taxon>Eukaryota</taxon>
        <taxon>Fungi</taxon>
        <taxon>Fungi incertae sedis</taxon>
        <taxon>Chytridiomycota</taxon>
        <taxon>Chytridiomycota incertae sedis</taxon>
        <taxon>Chytridiomycetes</taxon>
        <taxon>Chytridiales</taxon>
        <taxon>Chytriomycetaceae</taxon>
        <taxon>Chytriomyces</taxon>
    </lineage>
</organism>
<dbReference type="Pfam" id="PF17917">
    <property type="entry name" value="RT_RNaseH"/>
    <property type="match status" value="1"/>
</dbReference>
<dbReference type="GO" id="GO:0008233">
    <property type="term" value="F:peptidase activity"/>
    <property type="evidence" value="ECO:0007669"/>
    <property type="project" value="UniProtKB-KW"/>
</dbReference>
<evidence type="ECO:0000313" key="10">
    <source>
        <dbReference type="EMBL" id="TPX40313.1"/>
    </source>
</evidence>
<dbReference type="GO" id="GO:0004519">
    <property type="term" value="F:endonuclease activity"/>
    <property type="evidence" value="ECO:0007669"/>
    <property type="project" value="UniProtKB-KW"/>
</dbReference>
<dbReference type="GO" id="GO:0003676">
    <property type="term" value="F:nucleic acid binding"/>
    <property type="evidence" value="ECO:0007669"/>
    <property type="project" value="InterPro"/>
</dbReference>
<dbReference type="AlphaFoldDB" id="A0A507CMW8"/>
<dbReference type="InterPro" id="IPR000477">
    <property type="entry name" value="RT_dom"/>
</dbReference>
<keyword evidence="4" id="KW-0540">Nuclease</keyword>
<dbReference type="Gene3D" id="3.30.70.270">
    <property type="match status" value="1"/>
</dbReference>
<dbReference type="Pfam" id="PF00078">
    <property type="entry name" value="RVT_1"/>
    <property type="match status" value="1"/>
</dbReference>
<dbReference type="SUPFAM" id="SSF56672">
    <property type="entry name" value="DNA/RNA polymerases"/>
    <property type="match status" value="1"/>
</dbReference>
<dbReference type="PANTHER" id="PTHR37984:SF5">
    <property type="entry name" value="PROTEIN NYNRIN-LIKE"/>
    <property type="match status" value="1"/>
</dbReference>
<keyword evidence="11" id="KW-1185">Reference proteome</keyword>
<evidence type="ECO:0000259" key="9">
    <source>
        <dbReference type="Pfam" id="PF17917"/>
    </source>
</evidence>
<keyword evidence="5" id="KW-0255">Endonuclease</keyword>
<evidence type="ECO:0000259" key="8">
    <source>
        <dbReference type="Pfam" id="PF00078"/>
    </source>
</evidence>
<keyword evidence="2" id="KW-0808">Transferase</keyword>
<dbReference type="InterPro" id="IPR043502">
    <property type="entry name" value="DNA/RNA_pol_sf"/>
</dbReference>
<name>A0A507CMW8_9FUNG</name>
<dbReference type="OrthoDB" id="4365070at2759"/>
<dbReference type="STRING" id="246404.A0A507CMW8"/>
<evidence type="ECO:0000256" key="4">
    <source>
        <dbReference type="ARBA" id="ARBA00022722"/>
    </source>
</evidence>
<dbReference type="InterPro" id="IPR043128">
    <property type="entry name" value="Rev_trsase/Diguanyl_cyclase"/>
</dbReference>
<evidence type="ECO:0000256" key="7">
    <source>
        <dbReference type="ARBA" id="ARBA00022918"/>
    </source>
</evidence>
<dbReference type="CDD" id="cd09274">
    <property type="entry name" value="RNase_HI_RT_Ty3"/>
    <property type="match status" value="1"/>
</dbReference>
<evidence type="ECO:0000256" key="3">
    <source>
        <dbReference type="ARBA" id="ARBA00022695"/>
    </source>
</evidence>
<dbReference type="CDD" id="cd01647">
    <property type="entry name" value="RT_LTR"/>
    <property type="match status" value="1"/>
</dbReference>
<proteinExistence type="predicted"/>
<gene>
    <name evidence="10" type="ORF">CcCBS67573_g10629</name>
</gene>
<dbReference type="Gene3D" id="3.30.420.10">
    <property type="entry name" value="Ribonuclease H-like superfamily/Ribonuclease H"/>
    <property type="match status" value="1"/>
</dbReference>
<accession>A0A507CMW8</accession>
<keyword evidence="6" id="KW-0378">Hydrolase</keyword>
<evidence type="ECO:0000256" key="1">
    <source>
        <dbReference type="ARBA" id="ARBA00022670"/>
    </source>
</evidence>
<dbReference type="GO" id="GO:0003964">
    <property type="term" value="F:RNA-directed DNA polymerase activity"/>
    <property type="evidence" value="ECO:0007669"/>
    <property type="project" value="UniProtKB-KW"/>
</dbReference>
<dbReference type="InterPro" id="IPR016197">
    <property type="entry name" value="Chromo-like_dom_sf"/>
</dbReference>
<evidence type="ECO:0000256" key="5">
    <source>
        <dbReference type="ARBA" id="ARBA00022759"/>
    </source>
</evidence>
<comment type="caution">
    <text evidence="10">The sequence shown here is derived from an EMBL/GenBank/DDBJ whole genome shotgun (WGS) entry which is preliminary data.</text>
</comment>